<keyword evidence="3 7" id="KW-0132">Cell division</keyword>
<evidence type="ECO:0000256" key="1">
    <source>
        <dbReference type="ARBA" id="ARBA00022475"/>
    </source>
</evidence>
<evidence type="ECO:0000256" key="4">
    <source>
        <dbReference type="ARBA" id="ARBA00022692"/>
    </source>
</evidence>
<keyword evidence="6 7" id="KW-0131">Cell cycle</keyword>
<dbReference type="GO" id="GO:0032153">
    <property type="term" value="C:cell division site"/>
    <property type="evidence" value="ECO:0007669"/>
    <property type="project" value="UniProtKB-UniRule"/>
</dbReference>
<dbReference type="Proteomes" id="UP000184514">
    <property type="component" value="Unassembled WGS sequence"/>
</dbReference>
<dbReference type="GO" id="GO:0005886">
    <property type="term" value="C:plasma membrane"/>
    <property type="evidence" value="ECO:0007669"/>
    <property type="project" value="UniProtKB-SubCell"/>
</dbReference>
<dbReference type="GO" id="GO:0043093">
    <property type="term" value="P:FtsZ-dependent cytokinesis"/>
    <property type="evidence" value="ECO:0007669"/>
    <property type="project" value="UniProtKB-UniRule"/>
</dbReference>
<evidence type="ECO:0000259" key="9">
    <source>
        <dbReference type="Pfam" id="PF03799"/>
    </source>
</evidence>
<dbReference type="PANTHER" id="PTHR35851">
    <property type="entry name" value="CELL DIVISION PROTEIN FTSQ"/>
    <property type="match status" value="1"/>
</dbReference>
<dbReference type="GO" id="GO:0090529">
    <property type="term" value="P:cell septum assembly"/>
    <property type="evidence" value="ECO:0007669"/>
    <property type="project" value="InterPro"/>
</dbReference>
<comment type="subcellular location">
    <subcellularLocation>
        <location evidence="7">Cell inner membrane</location>
        <topology evidence="7">Single-pass type II membrane protein</topology>
    </subcellularLocation>
    <text evidence="7">Localizes to the division septum.</text>
</comment>
<evidence type="ECO:0000256" key="8">
    <source>
        <dbReference type="SAM" id="MobiDB-lite"/>
    </source>
</evidence>
<dbReference type="InterPro" id="IPR045335">
    <property type="entry name" value="FtsQ_C_sf"/>
</dbReference>
<protein>
    <recommendedName>
        <fullName evidence="7">Cell division protein FtsQ</fullName>
    </recommendedName>
</protein>
<dbReference type="InterPro" id="IPR026579">
    <property type="entry name" value="FtsQ"/>
</dbReference>
<gene>
    <name evidence="7 10" type="primary">ftsQ</name>
    <name evidence="10" type="ORF">PFRI_32150</name>
</gene>
<evidence type="ECO:0000313" key="10">
    <source>
        <dbReference type="EMBL" id="OJI92580.1"/>
    </source>
</evidence>
<dbReference type="PANTHER" id="PTHR35851:SF1">
    <property type="entry name" value="CELL DIVISION PROTEIN FTSQ"/>
    <property type="match status" value="1"/>
</dbReference>
<evidence type="ECO:0000256" key="5">
    <source>
        <dbReference type="ARBA" id="ARBA00022989"/>
    </source>
</evidence>
<evidence type="ECO:0000313" key="11">
    <source>
        <dbReference type="Proteomes" id="UP000184514"/>
    </source>
</evidence>
<reference evidence="10 11" key="1">
    <citation type="submission" date="2016-10" db="EMBL/GenBank/DDBJ databases">
        <title>Genome sequence of Planktotalea frisia SH6-1.</title>
        <authorList>
            <person name="Poehlein A."/>
            <person name="Bakenhus I."/>
            <person name="Voget S."/>
            <person name="Brinkhoff T."/>
            <person name="Simon M."/>
        </authorList>
    </citation>
    <scope>NUCLEOTIDE SEQUENCE [LARGE SCALE GENOMIC DNA]</scope>
    <source>
        <strain evidence="10 11">SH6-1</strain>
    </source>
</reference>
<dbReference type="STRING" id="696762.PFRI_32150"/>
<dbReference type="Gene3D" id="3.40.50.11690">
    <property type="entry name" value="Cell division protein FtsQ/DivIB"/>
    <property type="match status" value="1"/>
</dbReference>
<dbReference type="EMBL" id="MLCB01000175">
    <property type="protein sequence ID" value="OJI92580.1"/>
    <property type="molecule type" value="Genomic_DNA"/>
</dbReference>
<comment type="function">
    <text evidence="7">Essential cell division protein.</text>
</comment>
<keyword evidence="5 7" id="KW-1133">Transmembrane helix</keyword>
<evidence type="ECO:0000256" key="3">
    <source>
        <dbReference type="ARBA" id="ARBA00022618"/>
    </source>
</evidence>
<keyword evidence="7" id="KW-0472">Membrane</keyword>
<keyword evidence="2 7" id="KW-0997">Cell inner membrane</keyword>
<dbReference type="InterPro" id="IPR005548">
    <property type="entry name" value="Cell_div_FtsQ/DivIB_C"/>
</dbReference>
<feature type="domain" description="Cell division protein FtsQ/DivIB C-terminal" evidence="9">
    <location>
        <begin position="164"/>
        <end position="278"/>
    </location>
</feature>
<keyword evidence="1 7" id="KW-1003">Cell membrane</keyword>
<dbReference type="Pfam" id="PF03799">
    <property type="entry name" value="FtsQ_DivIB_C"/>
    <property type="match status" value="1"/>
</dbReference>
<proteinExistence type="inferred from homology"/>
<dbReference type="AlphaFoldDB" id="A0A1L9NTE4"/>
<comment type="similarity">
    <text evidence="7">Belongs to the FtsQ/DivIB family. FtsQ subfamily.</text>
</comment>
<comment type="caution">
    <text evidence="10">The sequence shown here is derived from an EMBL/GenBank/DDBJ whole genome shotgun (WGS) entry which is preliminary data.</text>
</comment>
<evidence type="ECO:0000256" key="6">
    <source>
        <dbReference type="ARBA" id="ARBA00023306"/>
    </source>
</evidence>
<feature type="region of interest" description="Disordered" evidence="8">
    <location>
        <begin position="1"/>
        <end position="29"/>
    </location>
</feature>
<dbReference type="HAMAP" id="MF_00911">
    <property type="entry name" value="FtsQ_subfam"/>
    <property type="match status" value="1"/>
</dbReference>
<keyword evidence="4 7" id="KW-0812">Transmembrane</keyword>
<keyword evidence="11" id="KW-1185">Reference proteome</keyword>
<sequence>MQQMSAPPVRGQTARVVNRSKKRKSDPAPSRWSYRFQRLMLTPLFRFSLRVGIPFALTCSLGFVYLSDEGRRTELQDVVAQMRANIEERPEFMVQLMEIEGASEEVATAIHEIVSITFPISSFDLSLPLIQKTVADLNPVRSADVRLQPGGVLEVVVDERTVGALWRTHDGLFRLDEEGVYIGLALERNDFPHLPVLAGDGADEAVPEARNLMKVAAPLGTRLKGLVRMGERRWDVVLDRGQRIMLPEQEPARALERVIALNQVQDVLERDLARVDMRLAHRPTIRMNENAVKELWRIKTTAVEASGNE</sequence>
<name>A0A1L9NTE4_9RHOB</name>
<evidence type="ECO:0000256" key="7">
    <source>
        <dbReference type="HAMAP-Rule" id="MF_00911"/>
    </source>
</evidence>
<accession>A0A1L9NTE4</accession>
<organism evidence="10 11">
    <name type="scientific">Planktotalea frisia</name>
    <dbReference type="NCBI Taxonomy" id="696762"/>
    <lineage>
        <taxon>Bacteria</taxon>
        <taxon>Pseudomonadati</taxon>
        <taxon>Pseudomonadota</taxon>
        <taxon>Alphaproteobacteria</taxon>
        <taxon>Rhodobacterales</taxon>
        <taxon>Paracoccaceae</taxon>
        <taxon>Planktotalea</taxon>
    </lineage>
</organism>
<evidence type="ECO:0000256" key="2">
    <source>
        <dbReference type="ARBA" id="ARBA00022519"/>
    </source>
</evidence>